<dbReference type="Proteomes" id="UP000499080">
    <property type="component" value="Unassembled WGS sequence"/>
</dbReference>
<dbReference type="AlphaFoldDB" id="A0A4Y2L265"/>
<accession>A0A4Y2L265</accession>
<keyword evidence="2" id="KW-1185">Reference proteome</keyword>
<name>A0A4Y2L265_ARAVE</name>
<sequence>MQEWQNLWDQGDTGRQFATIPRMSLRSSYWIREDTIFFSEHRPFPAYLHRFGLINNNFCSSGEIGTELHYPTECIFTLYWHMRKPKANLSGEWLKRDTTNTLSRQKIHNMIRFMHPNGHLFQPTT</sequence>
<comment type="caution">
    <text evidence="1">The sequence shown here is derived from an EMBL/GenBank/DDBJ whole genome shotgun (WGS) entry which is preliminary data.</text>
</comment>
<evidence type="ECO:0000313" key="1">
    <source>
        <dbReference type="EMBL" id="GBN07907.1"/>
    </source>
</evidence>
<organism evidence="1 2">
    <name type="scientific">Araneus ventricosus</name>
    <name type="common">Orbweaver spider</name>
    <name type="synonym">Epeira ventricosa</name>
    <dbReference type="NCBI Taxonomy" id="182803"/>
    <lineage>
        <taxon>Eukaryota</taxon>
        <taxon>Metazoa</taxon>
        <taxon>Ecdysozoa</taxon>
        <taxon>Arthropoda</taxon>
        <taxon>Chelicerata</taxon>
        <taxon>Arachnida</taxon>
        <taxon>Araneae</taxon>
        <taxon>Araneomorphae</taxon>
        <taxon>Entelegynae</taxon>
        <taxon>Araneoidea</taxon>
        <taxon>Araneidae</taxon>
        <taxon>Araneus</taxon>
    </lineage>
</organism>
<protein>
    <submittedName>
        <fullName evidence="1">Uncharacterized protein</fullName>
    </submittedName>
</protein>
<evidence type="ECO:0000313" key="2">
    <source>
        <dbReference type="Proteomes" id="UP000499080"/>
    </source>
</evidence>
<dbReference type="EMBL" id="BGPR01005206">
    <property type="protein sequence ID" value="GBN07907.1"/>
    <property type="molecule type" value="Genomic_DNA"/>
</dbReference>
<proteinExistence type="predicted"/>
<reference evidence="1 2" key="1">
    <citation type="journal article" date="2019" name="Sci. Rep.">
        <title>Orb-weaving spider Araneus ventricosus genome elucidates the spidroin gene catalogue.</title>
        <authorList>
            <person name="Kono N."/>
            <person name="Nakamura H."/>
            <person name="Ohtoshi R."/>
            <person name="Moran D.A.P."/>
            <person name="Shinohara A."/>
            <person name="Yoshida Y."/>
            <person name="Fujiwara M."/>
            <person name="Mori M."/>
            <person name="Tomita M."/>
            <person name="Arakawa K."/>
        </authorList>
    </citation>
    <scope>NUCLEOTIDE SEQUENCE [LARGE SCALE GENOMIC DNA]</scope>
</reference>
<gene>
    <name evidence="1" type="ORF">AVEN_201027_1</name>
</gene>